<dbReference type="InterPro" id="IPR001048">
    <property type="entry name" value="Asp/Glu/Uridylate_kinase"/>
</dbReference>
<dbReference type="InterPro" id="IPR006855">
    <property type="entry name" value="Vertebrate-like_GNAT_dom"/>
</dbReference>
<dbReference type="GO" id="GO:0016740">
    <property type="term" value="F:transferase activity"/>
    <property type="evidence" value="ECO:0007669"/>
    <property type="project" value="UniProtKB-KW"/>
</dbReference>
<dbReference type="Gene3D" id="3.40.630.30">
    <property type="match status" value="1"/>
</dbReference>
<dbReference type="CDD" id="cd04265">
    <property type="entry name" value="DUF619-NAGS-U"/>
    <property type="match status" value="1"/>
</dbReference>
<name>A0ABD0JDC9_9CAEN</name>
<evidence type="ECO:0000259" key="2">
    <source>
        <dbReference type="PROSITE" id="PS51731"/>
    </source>
</evidence>
<dbReference type="InterPro" id="IPR036393">
    <property type="entry name" value="AceGlu_kinase-like_sf"/>
</dbReference>
<proteinExistence type="predicted"/>
<keyword evidence="4" id="KW-1185">Reference proteome</keyword>
<protein>
    <recommendedName>
        <fullName evidence="2">N-acetyltransferase domain-containing protein</fullName>
    </recommendedName>
</protein>
<dbReference type="PANTHER" id="PTHR23342:SF0">
    <property type="entry name" value="N-ACETYLGLUTAMATE SYNTHASE, MITOCHONDRIAL"/>
    <property type="match status" value="1"/>
</dbReference>
<dbReference type="PANTHER" id="PTHR23342">
    <property type="entry name" value="N-ACETYLGLUTAMATE SYNTHASE"/>
    <property type="match status" value="1"/>
</dbReference>
<organism evidence="3 4">
    <name type="scientific">Batillaria attramentaria</name>
    <dbReference type="NCBI Taxonomy" id="370345"/>
    <lineage>
        <taxon>Eukaryota</taxon>
        <taxon>Metazoa</taxon>
        <taxon>Spiralia</taxon>
        <taxon>Lophotrochozoa</taxon>
        <taxon>Mollusca</taxon>
        <taxon>Gastropoda</taxon>
        <taxon>Caenogastropoda</taxon>
        <taxon>Sorbeoconcha</taxon>
        <taxon>Cerithioidea</taxon>
        <taxon>Batillariidae</taxon>
        <taxon>Batillaria</taxon>
    </lineage>
</organism>
<sequence length="513" mass="56752">MAVTPTTSFTLMTRLPGNVAMFGGTGFQACKGHVLKVKQGCLLERNRKLSTVDFTVRHDVQSSLDQRRNMCLLFGRAKPCNPQAVSARKFALWGQPDFIPDLQRFLSEIGTDPKEARFWLKQFLNVNQQKPFAVIEVGSEVFTQTGQLEQLASAVSFLQRNSLRPVLVFGNAPASGTHRQMSFQEMNSASVSASCALCKSLENQGVQAKVLYAGSNTILAAECGRVKAVNPELVQWCMVQQAIPIIPAFGETTAGQILPLETWDVTSAVAIKLQPLKVIKVNCSGGFKDERQQVIANVNLPFDISSVKDKTWCTESVVEMIGDVSELLTQVPEHTAVVITAADKVLQELFTHRGSGTFLKLTEPIHKSFRKLLCPTYFHDIKNLIHTVYLSERYTAAAVILKLPECDIPYLCKFAVSAQAQGEGTGEILWDAIHTNFKQLFWRSRGSNPVNQWYFRKSEGSWSNGNWTVFWYGIPEPSLSSVLIRQAILAPESFSAPSTGPQKCDSLQPSTVA</sequence>
<evidence type="ECO:0000313" key="4">
    <source>
        <dbReference type="Proteomes" id="UP001519460"/>
    </source>
</evidence>
<dbReference type="PROSITE" id="PS51731">
    <property type="entry name" value="GNAT_NAGS"/>
    <property type="match status" value="1"/>
</dbReference>
<feature type="domain" description="N-acetyltransferase" evidence="2">
    <location>
        <begin position="345"/>
        <end position="495"/>
    </location>
</feature>
<dbReference type="EMBL" id="JACVVK020000489">
    <property type="protein sequence ID" value="KAK7471540.1"/>
    <property type="molecule type" value="Genomic_DNA"/>
</dbReference>
<dbReference type="Pfam" id="PF00696">
    <property type="entry name" value="AA_kinase"/>
    <property type="match status" value="1"/>
</dbReference>
<dbReference type="Gene3D" id="3.40.1160.10">
    <property type="entry name" value="Acetylglutamate kinase-like"/>
    <property type="match status" value="1"/>
</dbReference>
<keyword evidence="1" id="KW-0808">Transferase</keyword>
<dbReference type="Proteomes" id="UP001519460">
    <property type="component" value="Unassembled WGS sequence"/>
</dbReference>
<evidence type="ECO:0000313" key="3">
    <source>
        <dbReference type="EMBL" id="KAK7471540.1"/>
    </source>
</evidence>
<gene>
    <name evidence="3" type="ORF">BaRGS_00035820</name>
</gene>
<evidence type="ECO:0000256" key="1">
    <source>
        <dbReference type="ARBA" id="ARBA00022679"/>
    </source>
</evidence>
<comment type="caution">
    <text evidence="3">The sequence shown here is derived from an EMBL/GenBank/DDBJ whole genome shotgun (WGS) entry which is preliminary data.</text>
</comment>
<dbReference type="AlphaFoldDB" id="A0ABD0JDC9"/>
<dbReference type="SUPFAM" id="SSF53633">
    <property type="entry name" value="Carbamate kinase-like"/>
    <property type="match status" value="1"/>
</dbReference>
<reference evidence="3 4" key="1">
    <citation type="journal article" date="2023" name="Sci. Data">
        <title>Genome assembly of the Korean intertidal mud-creeper Batillaria attramentaria.</title>
        <authorList>
            <person name="Patra A.K."/>
            <person name="Ho P.T."/>
            <person name="Jun S."/>
            <person name="Lee S.J."/>
            <person name="Kim Y."/>
            <person name="Won Y.J."/>
        </authorList>
    </citation>
    <scope>NUCLEOTIDE SEQUENCE [LARGE SCALE GENOMIC DNA]</scope>
    <source>
        <strain evidence="3">Wonlab-2016</strain>
    </source>
</reference>
<dbReference type="Pfam" id="PF04768">
    <property type="entry name" value="NAT"/>
    <property type="match status" value="1"/>
</dbReference>
<accession>A0ABD0JDC9</accession>